<accession>A0A9D9DIW9</accession>
<dbReference type="GO" id="GO:0010181">
    <property type="term" value="F:FMN binding"/>
    <property type="evidence" value="ECO:0007669"/>
    <property type="project" value="InterPro"/>
</dbReference>
<evidence type="ECO:0000256" key="7">
    <source>
        <dbReference type="ARBA" id="ARBA00023002"/>
    </source>
</evidence>
<dbReference type="GO" id="GO:0051536">
    <property type="term" value="F:iron-sulfur cluster binding"/>
    <property type="evidence" value="ECO:0007669"/>
    <property type="project" value="UniProtKB-KW"/>
</dbReference>
<dbReference type="EMBL" id="JADIMY010000117">
    <property type="protein sequence ID" value="MBO8428096.1"/>
    <property type="molecule type" value="Genomic_DNA"/>
</dbReference>
<dbReference type="InterPro" id="IPR036188">
    <property type="entry name" value="FAD/NAD-bd_sf"/>
</dbReference>
<dbReference type="Pfam" id="PF07992">
    <property type="entry name" value="Pyr_redox_2"/>
    <property type="match status" value="1"/>
</dbReference>
<sequence length="685" mass="77158">MKEEYKSLFTPWKIGNVEIKNRIVMCPMGGTSLFGWMEPNHFDKVAAEFFLEKARNNVGLIIPGIAPLRDTIMNRWLYKNKKMFRELKDYMVEIHKTGAKLFVQLTAGFGRSFAVTSPLVMLLKHKLIGKIVSPIVNPSYLTASPSVLPLRWKEDVNCRALTIKEIKEMIEAFAKTAKLCKEAGVDGVEIHAVHEGYLLDQFTYGYTNKRTDDYGGSFENRYRFATEVVKEIKKVCGKDYPVSLRYSVLSKTKDFGSGAMPGEDYKEIGRDMIESEKAVKYLEEAGYDMLNCDNGTYDAWYWAHPPAYMPNNCNLEDVAHIKKYVNIPVVCAGRMTLDKASEAIKNNEIDAAGFARQFLVDGKWVTKVMNDDLEDIMPCICCHNGCFNMSHYKGSANASPMSDAIHMSRCALNPQTMVGHKYDIKKTKHPKKIAVIGGGIGGMEAARVLTLKGHKVTIFEKSDKLGGVFIPASNFDFKEKDKMLITWFIRQINKLNIEVKFNTEIKSLDELKSFDEIIVAIGAKAKKLRIPGNEKFIDAVNYLSGETVGDRVAIIGGGLTGCEIAYDLERKGKTPIIFEALNDLIVSNSVCLANSSYLRDYFKYKKVEVHLESKVKGYNDSYIIYINKDGKEEKVAVDSVISSIGYTPLNTFKKKRKVHIIGDALKVGNLRTVIWGVWDVCKKIK</sequence>
<dbReference type="InterPro" id="IPR051793">
    <property type="entry name" value="NADH:flavin_oxidoreductase"/>
</dbReference>
<reference evidence="12" key="1">
    <citation type="submission" date="2020-10" db="EMBL/GenBank/DDBJ databases">
        <authorList>
            <person name="Gilroy R."/>
        </authorList>
    </citation>
    <scope>NUCLEOTIDE SEQUENCE</scope>
    <source>
        <strain evidence="12">11159</strain>
    </source>
</reference>
<dbReference type="InterPro" id="IPR013785">
    <property type="entry name" value="Aldolase_TIM"/>
</dbReference>
<dbReference type="Pfam" id="PF00724">
    <property type="entry name" value="Oxidored_FMN"/>
    <property type="match status" value="1"/>
</dbReference>
<dbReference type="InterPro" id="IPR023753">
    <property type="entry name" value="FAD/NAD-binding_dom"/>
</dbReference>
<dbReference type="GO" id="GO:0046872">
    <property type="term" value="F:metal ion binding"/>
    <property type="evidence" value="ECO:0007669"/>
    <property type="project" value="UniProtKB-KW"/>
</dbReference>
<dbReference type="Gene3D" id="3.40.50.720">
    <property type="entry name" value="NAD(P)-binding Rossmann-like Domain"/>
    <property type="match status" value="1"/>
</dbReference>
<dbReference type="GO" id="GO:0016491">
    <property type="term" value="F:oxidoreductase activity"/>
    <property type="evidence" value="ECO:0007669"/>
    <property type="project" value="UniProtKB-KW"/>
</dbReference>
<name>A0A9D9DIW9_9BACL</name>
<dbReference type="SUPFAM" id="SSF51905">
    <property type="entry name" value="FAD/NAD(P)-binding domain"/>
    <property type="match status" value="1"/>
</dbReference>
<evidence type="ECO:0000256" key="3">
    <source>
        <dbReference type="ARBA" id="ARBA00011048"/>
    </source>
</evidence>
<keyword evidence="7" id="KW-0560">Oxidoreductase</keyword>
<keyword evidence="8" id="KW-0408">Iron</keyword>
<dbReference type="AlphaFoldDB" id="A0A9D9DIW9"/>
<evidence type="ECO:0000313" key="12">
    <source>
        <dbReference type="EMBL" id="MBO8428096.1"/>
    </source>
</evidence>
<comment type="caution">
    <text evidence="12">The sequence shown here is derived from an EMBL/GenBank/DDBJ whole genome shotgun (WGS) entry which is preliminary data.</text>
</comment>
<dbReference type="PANTHER" id="PTHR42917:SF2">
    <property type="entry name" value="2,4-DIENOYL-COA REDUCTASE [(2E)-ENOYL-COA-PRODUCING]"/>
    <property type="match status" value="1"/>
</dbReference>
<dbReference type="Gene3D" id="3.50.50.60">
    <property type="entry name" value="FAD/NAD(P)-binding domain"/>
    <property type="match status" value="1"/>
</dbReference>
<proteinExistence type="inferred from homology"/>
<comment type="cofactor">
    <cofactor evidence="2">
        <name>[4Fe-4S] cluster</name>
        <dbReference type="ChEBI" id="CHEBI:49883"/>
    </cofactor>
</comment>
<dbReference type="Proteomes" id="UP000823613">
    <property type="component" value="Unassembled WGS sequence"/>
</dbReference>
<evidence type="ECO:0000256" key="2">
    <source>
        <dbReference type="ARBA" id="ARBA00001966"/>
    </source>
</evidence>
<feature type="domain" description="NADH:flavin oxidoreductase/NADH oxidase N-terminal" evidence="10">
    <location>
        <begin position="7"/>
        <end position="369"/>
    </location>
</feature>
<dbReference type="PANTHER" id="PTHR42917">
    <property type="entry name" value="2,4-DIENOYL-COA REDUCTASE"/>
    <property type="match status" value="1"/>
</dbReference>
<evidence type="ECO:0000259" key="10">
    <source>
        <dbReference type="Pfam" id="PF00724"/>
    </source>
</evidence>
<dbReference type="Gene3D" id="3.20.20.70">
    <property type="entry name" value="Aldolase class I"/>
    <property type="match status" value="1"/>
</dbReference>
<feature type="domain" description="FAD/NAD(P)-binding" evidence="11">
    <location>
        <begin position="432"/>
        <end position="660"/>
    </location>
</feature>
<reference evidence="12" key="2">
    <citation type="journal article" date="2021" name="PeerJ">
        <title>Extensive microbial diversity within the chicken gut microbiome revealed by metagenomics and culture.</title>
        <authorList>
            <person name="Gilroy R."/>
            <person name="Ravi A."/>
            <person name="Getino M."/>
            <person name="Pursley I."/>
            <person name="Horton D.L."/>
            <person name="Alikhan N.F."/>
            <person name="Baker D."/>
            <person name="Gharbi K."/>
            <person name="Hall N."/>
            <person name="Watson M."/>
            <person name="Adriaenssens E.M."/>
            <person name="Foster-Nyarko E."/>
            <person name="Jarju S."/>
            <person name="Secka A."/>
            <person name="Antonio M."/>
            <person name="Oren A."/>
            <person name="Chaudhuri R.R."/>
            <person name="La Ragione R."/>
            <person name="Hildebrand F."/>
            <person name="Pallen M.J."/>
        </authorList>
    </citation>
    <scope>NUCLEOTIDE SEQUENCE</scope>
    <source>
        <strain evidence="12">11159</strain>
    </source>
</reference>
<evidence type="ECO:0000256" key="8">
    <source>
        <dbReference type="ARBA" id="ARBA00023004"/>
    </source>
</evidence>
<dbReference type="PRINTS" id="PR00368">
    <property type="entry name" value="FADPNR"/>
</dbReference>
<keyword evidence="5" id="KW-0288">FMN</keyword>
<dbReference type="InterPro" id="IPR001155">
    <property type="entry name" value="OxRdtase_FMN_N"/>
</dbReference>
<protein>
    <submittedName>
        <fullName evidence="12">FAD-dependent oxidoreductase</fullName>
    </submittedName>
</protein>
<gene>
    <name evidence="12" type="ORF">IAC58_06110</name>
</gene>
<keyword evidence="9" id="KW-0411">Iron-sulfur</keyword>
<evidence type="ECO:0000256" key="1">
    <source>
        <dbReference type="ARBA" id="ARBA00001917"/>
    </source>
</evidence>
<comment type="cofactor">
    <cofactor evidence="1">
        <name>FMN</name>
        <dbReference type="ChEBI" id="CHEBI:58210"/>
    </cofactor>
</comment>
<dbReference type="PRINTS" id="PR00411">
    <property type="entry name" value="PNDRDTASEI"/>
</dbReference>
<evidence type="ECO:0000313" key="13">
    <source>
        <dbReference type="Proteomes" id="UP000823613"/>
    </source>
</evidence>
<keyword evidence="6" id="KW-0479">Metal-binding</keyword>
<organism evidence="12 13">
    <name type="scientific">Candidatus Onthovivens merdipullorum</name>
    <dbReference type="NCBI Taxonomy" id="2840889"/>
    <lineage>
        <taxon>Bacteria</taxon>
        <taxon>Bacillati</taxon>
        <taxon>Bacillota</taxon>
        <taxon>Bacilli</taxon>
        <taxon>Bacillales</taxon>
        <taxon>Candidatus Onthovivens</taxon>
    </lineage>
</organism>
<evidence type="ECO:0000256" key="5">
    <source>
        <dbReference type="ARBA" id="ARBA00022643"/>
    </source>
</evidence>
<comment type="similarity">
    <text evidence="3">In the N-terminal section; belongs to the NADH:flavin oxidoreductase/NADH oxidase family.</text>
</comment>
<evidence type="ECO:0000256" key="6">
    <source>
        <dbReference type="ARBA" id="ARBA00022723"/>
    </source>
</evidence>
<evidence type="ECO:0000259" key="11">
    <source>
        <dbReference type="Pfam" id="PF07992"/>
    </source>
</evidence>
<evidence type="ECO:0000256" key="9">
    <source>
        <dbReference type="ARBA" id="ARBA00023014"/>
    </source>
</evidence>
<dbReference type="SUPFAM" id="SSF51395">
    <property type="entry name" value="FMN-linked oxidoreductases"/>
    <property type="match status" value="1"/>
</dbReference>
<keyword evidence="4" id="KW-0285">Flavoprotein</keyword>
<evidence type="ECO:0000256" key="4">
    <source>
        <dbReference type="ARBA" id="ARBA00022630"/>
    </source>
</evidence>